<evidence type="ECO:0000256" key="1">
    <source>
        <dbReference type="SAM" id="Phobius"/>
    </source>
</evidence>
<dbReference type="EMBL" id="CP002915">
    <property type="protein sequence ID" value="AEK30958.1"/>
    <property type="molecule type" value="Genomic_DNA"/>
</dbReference>
<dbReference type="KEGG" id="bnm:BALAC2494_01591"/>
<dbReference type="Proteomes" id="UP000008394">
    <property type="component" value="Chromosome"/>
</dbReference>
<organism evidence="2 3">
    <name type="scientific">Bifidobacterium animalis subsp. lactis CNCM I-2494</name>
    <dbReference type="NCBI Taxonomy" id="1042403"/>
    <lineage>
        <taxon>Bacteria</taxon>
        <taxon>Bacillati</taxon>
        <taxon>Actinomycetota</taxon>
        <taxon>Actinomycetes</taxon>
        <taxon>Bifidobacteriales</taxon>
        <taxon>Bifidobacteriaceae</taxon>
        <taxon>Bifidobacterium</taxon>
    </lineage>
</organism>
<evidence type="ECO:0000313" key="3">
    <source>
        <dbReference type="Proteomes" id="UP000008394"/>
    </source>
</evidence>
<feature type="transmembrane region" description="Helical" evidence="1">
    <location>
        <begin position="58"/>
        <end position="77"/>
    </location>
</feature>
<feature type="transmembrane region" description="Helical" evidence="1">
    <location>
        <begin position="5"/>
        <end position="25"/>
    </location>
</feature>
<evidence type="ECO:0000313" key="2">
    <source>
        <dbReference type="EMBL" id="AEK30958.1"/>
    </source>
</evidence>
<dbReference type="AlphaFoldDB" id="A0A806FSL1"/>
<gene>
    <name evidence="2" type="ORF">BALAC2494_01591</name>
</gene>
<keyword evidence="1" id="KW-0812">Transmembrane</keyword>
<dbReference type="RefSeq" id="WP_004219098.1">
    <property type="nucleotide sequence ID" value="NC_017215.1"/>
</dbReference>
<feature type="transmembrane region" description="Helical" evidence="1">
    <location>
        <begin position="89"/>
        <end position="110"/>
    </location>
</feature>
<protein>
    <submittedName>
        <fullName evidence="2">Aquaporin</fullName>
    </submittedName>
</protein>
<proteinExistence type="predicted"/>
<keyword evidence="1" id="KW-0472">Membrane</keyword>
<feature type="transmembrane region" description="Helical" evidence="1">
    <location>
        <begin position="31"/>
        <end position="51"/>
    </location>
</feature>
<keyword evidence="1" id="KW-1133">Transmembrane helix</keyword>
<name>A0A806FSL1_BIFAN</name>
<dbReference type="GeneID" id="29695822"/>
<reference evidence="2 3" key="1">
    <citation type="journal article" date="2011" name="J. Bacteriol.">
        <title>Genome Sequence of the Probiotic Strain Bifidobacterium animalis subsp. lactis CNCM I-2494.</title>
        <authorList>
            <person name="Chervaux C."/>
            <person name="Grimaldi C."/>
            <person name="Bolotin A."/>
            <person name="Quinquis B."/>
            <person name="Legrain-Raspaud S."/>
            <person name="van Hylckama Vlieg J.E."/>
            <person name="Denariaz G."/>
            <person name="Smokvina T."/>
        </authorList>
    </citation>
    <scope>NUCLEOTIDE SEQUENCE [LARGE SCALE GENOMIC DNA]</scope>
    <source>
        <strain evidence="2 3">CNCM I-2494</strain>
    </source>
</reference>
<accession>A0A806FSL1</accession>
<sequence>MKRYAVEWIIFALGVIALGGVMIGLPEMDKVWLWVLWGALALWVAAYVYVLRFCTTGFRALSIVVYVLAWVLIAARVGLFELGSMPQDAATSLSDLLLAGVLILVSLGWIRDPRSNEEH</sequence>